<evidence type="ECO:0008006" key="4">
    <source>
        <dbReference type="Google" id="ProtNLM"/>
    </source>
</evidence>
<evidence type="ECO:0000313" key="2">
    <source>
        <dbReference type="EMBL" id="GAA0732977.1"/>
    </source>
</evidence>
<gene>
    <name evidence="2" type="ORF">GCM10009430_46680</name>
</gene>
<proteinExistence type="predicted"/>
<accession>A0ABP3UKD5</accession>
<name>A0ABP3UKD5_9FLAO</name>
<keyword evidence="1" id="KW-0732">Signal</keyword>
<organism evidence="2 3">
    <name type="scientific">Aquimarina litoralis</name>
    <dbReference type="NCBI Taxonomy" id="584605"/>
    <lineage>
        <taxon>Bacteria</taxon>
        <taxon>Pseudomonadati</taxon>
        <taxon>Bacteroidota</taxon>
        <taxon>Flavobacteriia</taxon>
        <taxon>Flavobacteriales</taxon>
        <taxon>Flavobacteriaceae</taxon>
        <taxon>Aquimarina</taxon>
    </lineage>
</organism>
<protein>
    <recommendedName>
        <fullName evidence="4">TonB C-terminal domain-containing protein</fullName>
    </recommendedName>
</protein>
<dbReference type="RefSeq" id="WP_343914667.1">
    <property type="nucleotide sequence ID" value="NZ_BAAAGE010000007.1"/>
</dbReference>
<feature type="chain" id="PRO_5046610488" description="TonB C-terminal domain-containing protein" evidence="1">
    <location>
        <begin position="22"/>
        <end position="110"/>
    </location>
</feature>
<evidence type="ECO:0000256" key="1">
    <source>
        <dbReference type="SAM" id="SignalP"/>
    </source>
</evidence>
<reference evidence="3" key="1">
    <citation type="journal article" date="2019" name="Int. J. Syst. Evol. Microbiol.">
        <title>The Global Catalogue of Microorganisms (GCM) 10K type strain sequencing project: providing services to taxonomists for standard genome sequencing and annotation.</title>
        <authorList>
            <consortium name="The Broad Institute Genomics Platform"/>
            <consortium name="The Broad Institute Genome Sequencing Center for Infectious Disease"/>
            <person name="Wu L."/>
            <person name="Ma J."/>
        </authorList>
    </citation>
    <scope>NUCLEOTIDE SEQUENCE [LARGE SCALE GENOMIC DNA]</scope>
    <source>
        <strain evidence="3">JCM 15974</strain>
    </source>
</reference>
<evidence type="ECO:0000313" key="3">
    <source>
        <dbReference type="Proteomes" id="UP001501758"/>
    </source>
</evidence>
<keyword evidence="3" id="KW-1185">Reference proteome</keyword>
<dbReference type="EMBL" id="BAAAGE010000007">
    <property type="protein sequence ID" value="GAA0732977.1"/>
    <property type="molecule type" value="Genomic_DNA"/>
</dbReference>
<dbReference type="Proteomes" id="UP001501758">
    <property type="component" value="Unassembled WGS sequence"/>
</dbReference>
<sequence>MKKLNVMLLAVAFAISSVASASTKPTKSETNFTSEIKELLENPSFKVEDEIEASVTFTLNDKGEIVVLSVDSDSNMVEGFIKSRLNYQKLEAKPTTGVKFYTMPVRVVAS</sequence>
<comment type="caution">
    <text evidence="2">The sequence shown here is derived from an EMBL/GenBank/DDBJ whole genome shotgun (WGS) entry which is preliminary data.</text>
</comment>
<feature type="signal peptide" evidence="1">
    <location>
        <begin position="1"/>
        <end position="21"/>
    </location>
</feature>